<name>A0A9Q1K8R8_9CARY</name>
<dbReference type="OrthoDB" id="1752268at2759"/>
<evidence type="ECO:0000256" key="1">
    <source>
        <dbReference type="SAM" id="MobiDB-lite"/>
    </source>
</evidence>
<feature type="region of interest" description="Disordered" evidence="1">
    <location>
        <begin position="1"/>
        <end position="53"/>
    </location>
</feature>
<proteinExistence type="predicted"/>
<dbReference type="Proteomes" id="UP001153076">
    <property type="component" value="Unassembled WGS sequence"/>
</dbReference>
<sequence>MEQLGRCTAMGPTDRPMQGATAKSTTASTPYAAYSRTSHTPKAAPMTAPPKPQNARKYYEFCEQSRHTTTKCQELKKVLHELADKGQIDRFLKRGPRFLRWEQEPAQPQPRDEECLTEVVATIAGGYAEGITRSAWKAQLRSARTSCNSAHNSKCLSRSKAPM</sequence>
<comment type="caution">
    <text evidence="2">The sequence shown here is derived from an EMBL/GenBank/DDBJ whole genome shotgun (WGS) entry which is preliminary data.</text>
</comment>
<reference evidence="2" key="1">
    <citation type="submission" date="2022-04" db="EMBL/GenBank/DDBJ databases">
        <title>Carnegiea gigantea Genome sequencing and assembly v2.</title>
        <authorList>
            <person name="Copetti D."/>
            <person name="Sanderson M.J."/>
            <person name="Burquez A."/>
            <person name="Wojciechowski M.F."/>
        </authorList>
    </citation>
    <scope>NUCLEOTIDE SEQUENCE</scope>
    <source>
        <strain evidence="2">SGP5-SGP5p</strain>
        <tissue evidence="2">Aerial part</tissue>
    </source>
</reference>
<evidence type="ECO:0008006" key="4">
    <source>
        <dbReference type="Google" id="ProtNLM"/>
    </source>
</evidence>
<dbReference type="AlphaFoldDB" id="A0A9Q1K8R8"/>
<dbReference type="EMBL" id="JAKOGI010000235">
    <property type="protein sequence ID" value="KAJ8438965.1"/>
    <property type="molecule type" value="Genomic_DNA"/>
</dbReference>
<accession>A0A9Q1K8R8</accession>
<gene>
    <name evidence="2" type="ORF">Cgig2_018876</name>
</gene>
<evidence type="ECO:0000313" key="2">
    <source>
        <dbReference type="EMBL" id="KAJ8438965.1"/>
    </source>
</evidence>
<protein>
    <recommendedName>
        <fullName evidence="4">Retrotransposon gag domain-containing protein</fullName>
    </recommendedName>
</protein>
<organism evidence="2 3">
    <name type="scientific">Carnegiea gigantea</name>
    <dbReference type="NCBI Taxonomy" id="171969"/>
    <lineage>
        <taxon>Eukaryota</taxon>
        <taxon>Viridiplantae</taxon>
        <taxon>Streptophyta</taxon>
        <taxon>Embryophyta</taxon>
        <taxon>Tracheophyta</taxon>
        <taxon>Spermatophyta</taxon>
        <taxon>Magnoliopsida</taxon>
        <taxon>eudicotyledons</taxon>
        <taxon>Gunneridae</taxon>
        <taxon>Pentapetalae</taxon>
        <taxon>Caryophyllales</taxon>
        <taxon>Cactineae</taxon>
        <taxon>Cactaceae</taxon>
        <taxon>Cactoideae</taxon>
        <taxon>Echinocereeae</taxon>
        <taxon>Carnegiea</taxon>
    </lineage>
</organism>
<keyword evidence="3" id="KW-1185">Reference proteome</keyword>
<evidence type="ECO:0000313" key="3">
    <source>
        <dbReference type="Proteomes" id="UP001153076"/>
    </source>
</evidence>